<reference evidence="2" key="1">
    <citation type="journal article" date="2019" name="Int. J. Syst. Evol. Microbiol.">
        <title>The Global Catalogue of Microorganisms (GCM) 10K type strain sequencing project: providing services to taxonomists for standard genome sequencing and annotation.</title>
        <authorList>
            <consortium name="The Broad Institute Genomics Platform"/>
            <consortium name="The Broad Institute Genome Sequencing Center for Infectious Disease"/>
            <person name="Wu L."/>
            <person name="Ma J."/>
        </authorList>
    </citation>
    <scope>NUCLEOTIDE SEQUENCE [LARGE SCALE GENOMIC DNA]</scope>
    <source>
        <strain evidence="2">CCUG 58728</strain>
    </source>
</reference>
<keyword evidence="2" id="KW-1185">Reference proteome</keyword>
<evidence type="ECO:0000313" key="1">
    <source>
        <dbReference type="EMBL" id="MFC3932420.1"/>
    </source>
</evidence>
<comment type="caution">
    <text evidence="1">The sequence shown here is derived from an EMBL/GenBank/DDBJ whole genome shotgun (WGS) entry which is preliminary data.</text>
</comment>
<dbReference type="Proteomes" id="UP001595901">
    <property type="component" value="Unassembled WGS sequence"/>
</dbReference>
<name>A0ABV8D298_9STRE</name>
<protein>
    <submittedName>
        <fullName evidence="1">Uncharacterized protein</fullName>
    </submittedName>
</protein>
<sequence length="162" mass="18925">MDLKPEVKQALIDMNFVEQFKKLSEDYAADVVPYNERIDDSNVDRIIQAVKRLGYSATYNKREHFFVIVFKDSSVASLNFRLHLSLRDGFVELIWGVMYNGEVLLGDPLSYVSMLIDEKASVIPFPAVLSYEELEEVLKINFDMFKQFQNLLITHYEQEEKQ</sequence>
<gene>
    <name evidence="1" type="ORF">ACFOSE_06525</name>
</gene>
<dbReference type="RefSeq" id="WP_380431832.1">
    <property type="nucleotide sequence ID" value="NZ_JBHSAC010000054.1"/>
</dbReference>
<organism evidence="1 2">
    <name type="scientific">Streptococcus dentapri</name>
    <dbReference type="NCBI Taxonomy" id="573564"/>
    <lineage>
        <taxon>Bacteria</taxon>
        <taxon>Bacillati</taxon>
        <taxon>Bacillota</taxon>
        <taxon>Bacilli</taxon>
        <taxon>Lactobacillales</taxon>
        <taxon>Streptococcaceae</taxon>
        <taxon>Streptococcus</taxon>
    </lineage>
</organism>
<proteinExistence type="predicted"/>
<dbReference type="EMBL" id="JBHSAC010000054">
    <property type="protein sequence ID" value="MFC3932420.1"/>
    <property type="molecule type" value="Genomic_DNA"/>
</dbReference>
<evidence type="ECO:0000313" key="2">
    <source>
        <dbReference type="Proteomes" id="UP001595901"/>
    </source>
</evidence>
<accession>A0ABV8D298</accession>